<evidence type="ECO:0000256" key="2">
    <source>
        <dbReference type="ARBA" id="ARBA00004752"/>
    </source>
</evidence>
<dbReference type="Gene3D" id="3.90.190.20">
    <property type="entry name" value="Mur ligase, C-terminal domain"/>
    <property type="match status" value="1"/>
</dbReference>
<feature type="binding site" evidence="7">
    <location>
        <begin position="117"/>
        <end position="123"/>
    </location>
    <ligand>
        <name>ATP</name>
        <dbReference type="ChEBI" id="CHEBI:30616"/>
    </ligand>
</feature>
<name>A0A450TDV9_9GAMM</name>
<evidence type="ECO:0000256" key="4">
    <source>
        <dbReference type="ARBA" id="ARBA00022598"/>
    </source>
</evidence>
<keyword evidence="7 8" id="KW-0573">Peptidoglycan synthesis</keyword>
<dbReference type="Pfam" id="PF08245">
    <property type="entry name" value="Mur_ligase_M"/>
    <property type="match status" value="1"/>
</dbReference>
<evidence type="ECO:0000256" key="3">
    <source>
        <dbReference type="ARBA" id="ARBA00022490"/>
    </source>
</evidence>
<protein>
    <recommendedName>
        <fullName evidence="7 8">UDP-N-acetylmuramoylalanine--D-glutamate ligase</fullName>
        <ecNumber evidence="7 8">6.3.2.9</ecNumber>
    </recommendedName>
    <alternativeName>
        <fullName evidence="7">D-glutamic acid-adding enzyme</fullName>
    </alternativeName>
    <alternativeName>
        <fullName evidence="7">UDP-N-acetylmuramoyl-L-alanyl-D-glutamate synthetase</fullName>
    </alternativeName>
</protein>
<keyword evidence="7 8" id="KW-0131">Cell cycle</keyword>
<dbReference type="HAMAP" id="MF_00639">
    <property type="entry name" value="MurD"/>
    <property type="match status" value="1"/>
</dbReference>
<dbReference type="EC" id="6.3.2.9" evidence="7 8"/>
<comment type="similarity">
    <text evidence="7">Belongs to the MurCDEF family.</text>
</comment>
<sequence>MATRLTVIVGLGETGLSCARHLAARGAEIAVVDSRLQPPGLVALRAELPDVPVYLGDFDEKILGGAEEIILSPGVSLQVPTIKRAMDRGVSVIGDIELFAREIRTSVAQTPVIAVTGSNGKSTVTSLVAEMARMDGRAVRAGGNLGPPALALLDEDNGRTTELFVLELSSFQLETTTSLNPIAATVLNLSEDHMDRYADISSYAEAKRRIFAGDGVMVLNLDDPMVVAMGYPSQDISHQDSARHIVGFTLGVPGASEFGVMDRVGDLWITYGKVPLLPVSGLKLQGMHNVANALAALALGTVAGLSLSAMQGTLREFSGLSHRCQLVADRNGVRWFNDSKATNVGATVAAIRGLGHQGKLVLIAGGDGKGADFSPLRTAIQGNDSASQGIVRSMVLLGRDSDQIAATVRDMVPVVYAGDMHDAVRQACRLAHSGDSVLLSPACASWDMYRDYRERGELFVAEVNAEVL</sequence>
<feature type="domain" description="Mur ligase C-terminal" evidence="9">
    <location>
        <begin position="322"/>
        <end position="443"/>
    </location>
</feature>
<gene>
    <name evidence="7" type="primary">murD</name>
    <name evidence="11" type="ORF">BECKFW1821C_GA0114237_100711</name>
</gene>
<dbReference type="GO" id="GO:0009252">
    <property type="term" value="P:peptidoglycan biosynthetic process"/>
    <property type="evidence" value="ECO:0007669"/>
    <property type="project" value="UniProtKB-UniRule"/>
</dbReference>
<keyword evidence="7 8" id="KW-0133">Cell shape</keyword>
<keyword evidence="3 7" id="KW-0963">Cytoplasm</keyword>
<dbReference type="InterPro" id="IPR005762">
    <property type="entry name" value="MurD"/>
</dbReference>
<accession>A0A450TDV9</accession>
<dbReference type="SUPFAM" id="SSF51984">
    <property type="entry name" value="MurCD N-terminal domain"/>
    <property type="match status" value="1"/>
</dbReference>
<dbReference type="NCBIfam" id="TIGR01087">
    <property type="entry name" value="murD"/>
    <property type="match status" value="1"/>
</dbReference>
<comment type="subcellular location">
    <subcellularLocation>
        <location evidence="1 7 8">Cytoplasm</location>
    </subcellularLocation>
</comment>
<comment type="catalytic activity">
    <reaction evidence="7 8">
        <text>UDP-N-acetyl-alpha-D-muramoyl-L-alanine + D-glutamate + ATP = UDP-N-acetyl-alpha-D-muramoyl-L-alanyl-D-glutamate + ADP + phosphate + H(+)</text>
        <dbReference type="Rhea" id="RHEA:16429"/>
        <dbReference type="ChEBI" id="CHEBI:15378"/>
        <dbReference type="ChEBI" id="CHEBI:29986"/>
        <dbReference type="ChEBI" id="CHEBI:30616"/>
        <dbReference type="ChEBI" id="CHEBI:43474"/>
        <dbReference type="ChEBI" id="CHEBI:83898"/>
        <dbReference type="ChEBI" id="CHEBI:83900"/>
        <dbReference type="ChEBI" id="CHEBI:456216"/>
        <dbReference type="EC" id="6.3.2.9"/>
    </reaction>
</comment>
<organism evidence="11">
    <name type="scientific">Candidatus Kentrum sp. FW</name>
    <dbReference type="NCBI Taxonomy" id="2126338"/>
    <lineage>
        <taxon>Bacteria</taxon>
        <taxon>Pseudomonadati</taxon>
        <taxon>Pseudomonadota</taxon>
        <taxon>Gammaproteobacteria</taxon>
        <taxon>Candidatus Kentrum</taxon>
    </lineage>
</organism>
<dbReference type="Gene3D" id="3.40.50.720">
    <property type="entry name" value="NAD(P)-binding Rossmann-like Domain"/>
    <property type="match status" value="1"/>
</dbReference>
<dbReference type="UniPathway" id="UPA00219"/>
<dbReference type="InterPro" id="IPR036565">
    <property type="entry name" value="Mur-like_cat_sf"/>
</dbReference>
<evidence type="ECO:0000313" key="11">
    <source>
        <dbReference type="EMBL" id="VFJ65130.1"/>
    </source>
</evidence>
<dbReference type="AlphaFoldDB" id="A0A450TDV9"/>
<keyword evidence="6 7" id="KW-0067">ATP-binding</keyword>
<dbReference type="EMBL" id="CAADFE010000007">
    <property type="protein sequence ID" value="VFJ65130.1"/>
    <property type="molecule type" value="Genomic_DNA"/>
</dbReference>
<dbReference type="GO" id="GO:0008764">
    <property type="term" value="F:UDP-N-acetylmuramoylalanine-D-glutamate ligase activity"/>
    <property type="evidence" value="ECO:0007669"/>
    <property type="project" value="UniProtKB-UniRule"/>
</dbReference>
<dbReference type="GO" id="GO:0008360">
    <property type="term" value="P:regulation of cell shape"/>
    <property type="evidence" value="ECO:0007669"/>
    <property type="project" value="UniProtKB-KW"/>
</dbReference>
<feature type="domain" description="Mur ligase central" evidence="10">
    <location>
        <begin position="115"/>
        <end position="299"/>
    </location>
</feature>
<dbReference type="PANTHER" id="PTHR43692:SF1">
    <property type="entry name" value="UDP-N-ACETYLMURAMOYLALANINE--D-GLUTAMATE LIGASE"/>
    <property type="match status" value="1"/>
</dbReference>
<dbReference type="SUPFAM" id="SSF53623">
    <property type="entry name" value="MurD-like peptide ligases, catalytic domain"/>
    <property type="match status" value="1"/>
</dbReference>
<dbReference type="PANTHER" id="PTHR43692">
    <property type="entry name" value="UDP-N-ACETYLMURAMOYLALANINE--D-GLUTAMATE LIGASE"/>
    <property type="match status" value="1"/>
</dbReference>
<proteinExistence type="inferred from homology"/>
<comment type="pathway">
    <text evidence="2 7 8">Cell wall biogenesis; peptidoglycan biosynthesis.</text>
</comment>
<dbReference type="GO" id="GO:0071555">
    <property type="term" value="P:cell wall organization"/>
    <property type="evidence" value="ECO:0007669"/>
    <property type="project" value="UniProtKB-KW"/>
</dbReference>
<dbReference type="Pfam" id="PF21799">
    <property type="entry name" value="MurD-like_N"/>
    <property type="match status" value="1"/>
</dbReference>
<evidence type="ECO:0000256" key="1">
    <source>
        <dbReference type="ARBA" id="ARBA00004496"/>
    </source>
</evidence>
<keyword evidence="4 7" id="KW-0436">Ligase</keyword>
<dbReference type="InterPro" id="IPR036615">
    <property type="entry name" value="Mur_ligase_C_dom_sf"/>
</dbReference>
<evidence type="ECO:0000256" key="5">
    <source>
        <dbReference type="ARBA" id="ARBA00022741"/>
    </source>
</evidence>
<evidence type="ECO:0000259" key="9">
    <source>
        <dbReference type="Pfam" id="PF02875"/>
    </source>
</evidence>
<evidence type="ECO:0000256" key="7">
    <source>
        <dbReference type="HAMAP-Rule" id="MF_00639"/>
    </source>
</evidence>
<comment type="function">
    <text evidence="7 8">Cell wall formation. Catalyzes the addition of glutamate to the nucleotide precursor UDP-N-acetylmuramoyl-L-alanine (UMA).</text>
</comment>
<reference evidence="11" key="1">
    <citation type="submission" date="2019-02" db="EMBL/GenBank/DDBJ databases">
        <authorList>
            <person name="Gruber-Vodicka R. H."/>
            <person name="Seah K. B. B."/>
        </authorList>
    </citation>
    <scope>NUCLEOTIDE SEQUENCE</scope>
    <source>
        <strain evidence="11">BECK_BZ131</strain>
    </source>
</reference>
<dbReference type="Gene3D" id="3.40.1190.10">
    <property type="entry name" value="Mur-like, catalytic domain"/>
    <property type="match status" value="1"/>
</dbReference>
<dbReference type="GO" id="GO:0051301">
    <property type="term" value="P:cell division"/>
    <property type="evidence" value="ECO:0007669"/>
    <property type="project" value="UniProtKB-KW"/>
</dbReference>
<evidence type="ECO:0000259" key="10">
    <source>
        <dbReference type="Pfam" id="PF08245"/>
    </source>
</evidence>
<evidence type="ECO:0000256" key="6">
    <source>
        <dbReference type="ARBA" id="ARBA00022840"/>
    </source>
</evidence>
<evidence type="ECO:0000256" key="8">
    <source>
        <dbReference type="RuleBase" id="RU003664"/>
    </source>
</evidence>
<dbReference type="InterPro" id="IPR013221">
    <property type="entry name" value="Mur_ligase_cen"/>
</dbReference>
<keyword evidence="7 8" id="KW-0961">Cell wall biogenesis/degradation</keyword>
<dbReference type="SUPFAM" id="SSF53244">
    <property type="entry name" value="MurD-like peptide ligases, peptide-binding domain"/>
    <property type="match status" value="1"/>
</dbReference>
<keyword evidence="5 7" id="KW-0547">Nucleotide-binding</keyword>
<keyword evidence="7 8" id="KW-0132">Cell division</keyword>
<dbReference type="GO" id="GO:0005524">
    <property type="term" value="F:ATP binding"/>
    <property type="evidence" value="ECO:0007669"/>
    <property type="project" value="UniProtKB-UniRule"/>
</dbReference>
<dbReference type="GO" id="GO:0005737">
    <property type="term" value="C:cytoplasm"/>
    <property type="evidence" value="ECO:0007669"/>
    <property type="project" value="UniProtKB-SubCell"/>
</dbReference>
<dbReference type="Pfam" id="PF02875">
    <property type="entry name" value="Mur_ligase_C"/>
    <property type="match status" value="1"/>
</dbReference>
<dbReference type="InterPro" id="IPR004101">
    <property type="entry name" value="Mur_ligase_C"/>
</dbReference>